<protein>
    <submittedName>
        <fullName evidence="2">Uncharacterized protein</fullName>
    </submittedName>
</protein>
<proteinExistence type="predicted"/>
<evidence type="ECO:0000313" key="2">
    <source>
        <dbReference type="EMBL" id="KAL2065746.1"/>
    </source>
</evidence>
<dbReference type="EMBL" id="JAZHXI010000012">
    <property type="protein sequence ID" value="KAL2065746.1"/>
    <property type="molecule type" value="Genomic_DNA"/>
</dbReference>
<reference evidence="2 3" key="1">
    <citation type="journal article" date="2024" name="Commun. Biol.">
        <title>Comparative genomic analysis of thermophilic fungi reveals convergent evolutionary adaptations and gene losses.</title>
        <authorList>
            <person name="Steindorff A.S."/>
            <person name="Aguilar-Pontes M.V."/>
            <person name="Robinson A.J."/>
            <person name="Andreopoulos B."/>
            <person name="LaButti K."/>
            <person name="Kuo A."/>
            <person name="Mondo S."/>
            <person name="Riley R."/>
            <person name="Otillar R."/>
            <person name="Haridas S."/>
            <person name="Lipzen A."/>
            <person name="Grimwood J."/>
            <person name="Schmutz J."/>
            <person name="Clum A."/>
            <person name="Reid I.D."/>
            <person name="Moisan M.C."/>
            <person name="Butler G."/>
            <person name="Nguyen T.T.M."/>
            <person name="Dewar K."/>
            <person name="Conant G."/>
            <person name="Drula E."/>
            <person name="Henrissat B."/>
            <person name="Hansel C."/>
            <person name="Singer S."/>
            <person name="Hutchinson M.I."/>
            <person name="de Vries R.P."/>
            <person name="Natvig D.O."/>
            <person name="Powell A.J."/>
            <person name="Tsang A."/>
            <person name="Grigoriev I.V."/>
        </authorList>
    </citation>
    <scope>NUCLEOTIDE SEQUENCE [LARGE SCALE GENOMIC DNA]</scope>
    <source>
        <strain evidence="2 3">CBS 494.80</strain>
    </source>
</reference>
<feature type="region of interest" description="Disordered" evidence="1">
    <location>
        <begin position="161"/>
        <end position="274"/>
    </location>
</feature>
<feature type="compositionally biased region" description="Basic residues" evidence="1">
    <location>
        <begin position="186"/>
        <end position="202"/>
    </location>
</feature>
<sequence>MKVLPLRREFFTQSPIDKDNITVVPHRESYGWLLSSPLTAIFSRMHLSSPLRAQNIKKANSMAVQEVAYRSASCQVSSDGFSDHYSVSSYSSESDSWLMEDMFEDSQGSTSCNTIHTSYDSSISQLDDHEHIYRWWDANKENVSPDPLFYPVTSKAIQVREQGQLGTTRKLPSQIQYESTETCKTQHLKRASATRSPRRKGHSRADPSATIVKPAYSAFPPNSQESTNDKQDYHMKCHSWPAPTGPRSRPQRSRANTTPNLTAIHKTSRPSNLSTCTILDHSSKSSLRDYYTPASVISNPTSPHMPYYPERNLMVLMAEETSAFSDDEDNDESLTLKSAMKSVLNLGRATNVESEKFPVEKAKLKPKRSFLRAMSSLLHLKKGATV</sequence>
<comment type="caution">
    <text evidence="2">The sequence shown here is derived from an EMBL/GenBank/DDBJ whole genome shotgun (WGS) entry which is preliminary data.</text>
</comment>
<evidence type="ECO:0000256" key="1">
    <source>
        <dbReference type="SAM" id="MobiDB-lite"/>
    </source>
</evidence>
<gene>
    <name evidence="2" type="ORF">VTL71DRAFT_3416</name>
</gene>
<dbReference type="Proteomes" id="UP001595075">
    <property type="component" value="Unassembled WGS sequence"/>
</dbReference>
<keyword evidence="3" id="KW-1185">Reference proteome</keyword>
<evidence type="ECO:0000313" key="3">
    <source>
        <dbReference type="Proteomes" id="UP001595075"/>
    </source>
</evidence>
<organism evidence="2 3">
    <name type="scientific">Oculimacula yallundae</name>
    <dbReference type="NCBI Taxonomy" id="86028"/>
    <lineage>
        <taxon>Eukaryota</taxon>
        <taxon>Fungi</taxon>
        <taxon>Dikarya</taxon>
        <taxon>Ascomycota</taxon>
        <taxon>Pezizomycotina</taxon>
        <taxon>Leotiomycetes</taxon>
        <taxon>Helotiales</taxon>
        <taxon>Ploettnerulaceae</taxon>
        <taxon>Oculimacula</taxon>
    </lineage>
</organism>
<name>A0ABR4C8Z2_9HELO</name>
<feature type="compositionally biased region" description="Polar residues" evidence="1">
    <location>
        <begin position="164"/>
        <end position="185"/>
    </location>
</feature>
<accession>A0ABR4C8Z2</accession>